<gene>
    <name evidence="3" type="ORF">HDG69_002737</name>
</gene>
<dbReference type="InterPro" id="IPR005545">
    <property type="entry name" value="YCII"/>
</dbReference>
<dbReference type="InterPro" id="IPR051807">
    <property type="entry name" value="Sec-metab_biosynth-assoc"/>
</dbReference>
<keyword evidence="4" id="KW-1185">Reference proteome</keyword>
<dbReference type="RefSeq" id="WP_171784367.1">
    <property type="nucleotide sequence ID" value="NZ_BAAAML010000005.1"/>
</dbReference>
<dbReference type="SUPFAM" id="SSF54909">
    <property type="entry name" value="Dimeric alpha+beta barrel"/>
    <property type="match status" value="1"/>
</dbReference>
<feature type="domain" description="YCII-related" evidence="2">
    <location>
        <begin position="4"/>
        <end position="89"/>
    </location>
</feature>
<dbReference type="Pfam" id="PF03795">
    <property type="entry name" value="YCII"/>
    <property type="match status" value="1"/>
</dbReference>
<comment type="caution">
    <text evidence="3">The sequence shown here is derived from an EMBL/GenBank/DDBJ whole genome shotgun (WGS) entry which is preliminary data.</text>
</comment>
<dbReference type="Gene3D" id="3.30.70.1060">
    <property type="entry name" value="Dimeric alpha+beta barrel"/>
    <property type="match status" value="1"/>
</dbReference>
<accession>A0ABX2A5M0</accession>
<dbReference type="InterPro" id="IPR011008">
    <property type="entry name" value="Dimeric_a/b-barrel"/>
</dbReference>
<evidence type="ECO:0000313" key="4">
    <source>
        <dbReference type="Proteomes" id="UP000757540"/>
    </source>
</evidence>
<dbReference type="PANTHER" id="PTHR33606">
    <property type="entry name" value="PROTEIN YCII"/>
    <property type="match status" value="1"/>
</dbReference>
<evidence type="ECO:0000313" key="3">
    <source>
        <dbReference type="EMBL" id="NOV98152.1"/>
    </source>
</evidence>
<evidence type="ECO:0000256" key="1">
    <source>
        <dbReference type="ARBA" id="ARBA00007689"/>
    </source>
</evidence>
<dbReference type="PANTHER" id="PTHR33606:SF3">
    <property type="entry name" value="PROTEIN YCII"/>
    <property type="match status" value="1"/>
</dbReference>
<dbReference type="EMBL" id="JABEZU010000003">
    <property type="protein sequence ID" value="NOV98152.1"/>
    <property type="molecule type" value="Genomic_DNA"/>
</dbReference>
<comment type="similarity">
    <text evidence="1">Belongs to the YciI family.</text>
</comment>
<reference evidence="3 4" key="1">
    <citation type="submission" date="2020-05" db="EMBL/GenBank/DDBJ databases">
        <title>Genomic Encyclopedia of Type Strains, Phase III (KMG-III): the genomes of soil and plant-associated and newly described type strains.</title>
        <authorList>
            <person name="Whitman W."/>
        </authorList>
    </citation>
    <scope>NUCLEOTIDE SEQUENCE [LARGE SCALE GENOMIC DNA]</scope>
    <source>
        <strain evidence="3 4">KCTC 19046</strain>
    </source>
</reference>
<dbReference type="Proteomes" id="UP000757540">
    <property type="component" value="Unassembled WGS sequence"/>
</dbReference>
<name>A0ABX2A5M0_9MICO</name>
<organism evidence="3 4">
    <name type="scientific">Isoptericola halotolerans</name>
    <dbReference type="NCBI Taxonomy" id="300560"/>
    <lineage>
        <taxon>Bacteria</taxon>
        <taxon>Bacillati</taxon>
        <taxon>Actinomycetota</taxon>
        <taxon>Actinomycetes</taxon>
        <taxon>Micrococcales</taxon>
        <taxon>Promicromonosporaceae</taxon>
        <taxon>Isoptericola</taxon>
    </lineage>
</organism>
<sequence length="98" mass="10403">MKTYAVTYDYAPGSAAARDRVRPAHRELLGTLRTAGSVLVSGPLPATDEHPDGALIVVTAPSEQAATTLLDGDPFRLEGLVDRLTVREWVPVIGGFST</sequence>
<proteinExistence type="inferred from homology"/>
<protein>
    <recommendedName>
        <fullName evidence="2">YCII-related domain-containing protein</fullName>
    </recommendedName>
</protein>
<evidence type="ECO:0000259" key="2">
    <source>
        <dbReference type="Pfam" id="PF03795"/>
    </source>
</evidence>